<organism evidence="5 6">
    <name type="scientific">Protomyces lactucae-debilis</name>
    <dbReference type="NCBI Taxonomy" id="2754530"/>
    <lineage>
        <taxon>Eukaryota</taxon>
        <taxon>Fungi</taxon>
        <taxon>Dikarya</taxon>
        <taxon>Ascomycota</taxon>
        <taxon>Taphrinomycotina</taxon>
        <taxon>Taphrinomycetes</taxon>
        <taxon>Taphrinales</taxon>
        <taxon>Protomycetaceae</taxon>
        <taxon>Protomyces</taxon>
    </lineage>
</organism>
<dbReference type="OMA" id="VMPCTCK"/>
<feature type="non-terminal residue" evidence="5">
    <location>
        <position position="408"/>
    </location>
</feature>
<dbReference type="InterPro" id="IPR004108">
    <property type="entry name" value="Fe_hydrogenase_lsu_C"/>
</dbReference>
<dbReference type="AlphaFoldDB" id="A0A1Y2FJ05"/>
<dbReference type="PANTHER" id="PTHR11615">
    <property type="entry name" value="NITRATE, FORMATE, IRON DEHYDROGENASE"/>
    <property type="match status" value="1"/>
</dbReference>
<comment type="caution">
    <text evidence="5">The sequence shown here is derived from an EMBL/GenBank/DDBJ whole genome shotgun (WGS) entry which is preliminary data.</text>
</comment>
<evidence type="ECO:0000256" key="3">
    <source>
        <dbReference type="ARBA" id="ARBA00023014"/>
    </source>
</evidence>
<dbReference type="InterPro" id="IPR050340">
    <property type="entry name" value="Cytosolic_Fe-S_CAF"/>
</dbReference>
<keyword evidence="2" id="KW-0408">Iron</keyword>
<keyword evidence="6" id="KW-1185">Reference proteome</keyword>
<name>A0A1Y2FJ05_PROLT</name>
<dbReference type="RefSeq" id="XP_040725817.1">
    <property type="nucleotide sequence ID" value="XM_040867394.1"/>
</dbReference>
<evidence type="ECO:0000313" key="5">
    <source>
        <dbReference type="EMBL" id="ORY83236.1"/>
    </source>
</evidence>
<dbReference type="Gene3D" id="3.40.50.1780">
    <property type="match status" value="1"/>
</dbReference>
<dbReference type="STRING" id="56484.A0A1Y2FJ05"/>
<dbReference type="GO" id="GO:0051539">
    <property type="term" value="F:4 iron, 4 sulfur cluster binding"/>
    <property type="evidence" value="ECO:0007669"/>
    <property type="project" value="UniProtKB-KW"/>
</dbReference>
<gene>
    <name evidence="5" type="ORF">BCR37DRAFT_341332</name>
</gene>
<dbReference type="Pfam" id="PF02906">
    <property type="entry name" value="Fe_hyd_lg_C"/>
    <property type="match status" value="1"/>
</dbReference>
<dbReference type="InterPro" id="IPR009016">
    <property type="entry name" value="Fe_hydrogenase"/>
</dbReference>
<comment type="similarity">
    <text evidence="1">Belongs to the NARF family.</text>
</comment>
<feature type="non-terminal residue" evidence="5">
    <location>
        <position position="1"/>
    </location>
</feature>
<keyword evidence="2" id="KW-0004">4Fe-4S</keyword>
<proteinExistence type="inferred from homology"/>
<keyword evidence="2" id="KW-0479">Metal-binding</keyword>
<sequence>LLSEDALNDFFLPAQDCVKPVEVHKTQQDSSIKVDEAGKHWEVGKDGTEHALETASITLNDCLACSGCVTTAESVLIGLQSWSEVARVLAEVTVDAVSPSGRTRIVVASISPQSIASIAASFNLPRTTTFRKLKTLLKSLGFTHVVSTNPGREVSLHHASQEFLRRRKEGITGPLLAGACPGWICYAEKQKSSILPAISRVRSPQQLTGRMLKDVLTRELGCARREVVHVAIMPCFDKKLEASRQEFQEEEVRDVDTVVTSAEVVEMIRESGCLFRELQEDGSSFGPESGRQPGSSSGGYLAHIMKEAAWALHGIRLGSVEDDPRIRITKQRSPKLKEYELLDSDGQTLLRFAEAYGFRQITSLTQKMAPKATNSRRQVKRVDYDYVEVMACESGCINGGGQVKPPVD</sequence>
<evidence type="ECO:0000256" key="2">
    <source>
        <dbReference type="ARBA" id="ARBA00022485"/>
    </source>
</evidence>
<protein>
    <submittedName>
        <fullName evidence="5">Iron hydrogenase</fullName>
    </submittedName>
</protein>
<reference evidence="5 6" key="1">
    <citation type="submission" date="2016-07" db="EMBL/GenBank/DDBJ databases">
        <title>Pervasive Adenine N6-methylation of Active Genes in Fungi.</title>
        <authorList>
            <consortium name="DOE Joint Genome Institute"/>
            <person name="Mondo S.J."/>
            <person name="Dannebaum R.O."/>
            <person name="Kuo R.C."/>
            <person name="Labutti K."/>
            <person name="Haridas S."/>
            <person name="Kuo A."/>
            <person name="Salamov A."/>
            <person name="Ahrendt S.R."/>
            <person name="Lipzen A."/>
            <person name="Sullivan W."/>
            <person name="Andreopoulos W.B."/>
            <person name="Clum A."/>
            <person name="Lindquist E."/>
            <person name="Daum C."/>
            <person name="Ramamoorthy G.K."/>
            <person name="Gryganskyi A."/>
            <person name="Culley D."/>
            <person name="Magnuson J.K."/>
            <person name="James T.Y."/>
            <person name="O'Malley M.A."/>
            <person name="Stajich J.E."/>
            <person name="Spatafora J.W."/>
            <person name="Visel A."/>
            <person name="Grigoriev I.V."/>
        </authorList>
    </citation>
    <scope>NUCLEOTIDE SEQUENCE [LARGE SCALE GENOMIC DNA]</scope>
    <source>
        <strain evidence="5 6">12-1054</strain>
    </source>
</reference>
<dbReference type="OrthoDB" id="10253113at2759"/>
<dbReference type="SUPFAM" id="SSF53920">
    <property type="entry name" value="Fe-only hydrogenase"/>
    <property type="match status" value="1"/>
</dbReference>
<feature type="domain" description="Iron hydrogenase large subunit C-terminal" evidence="4">
    <location>
        <begin position="105"/>
        <end position="400"/>
    </location>
</feature>
<dbReference type="EMBL" id="MCFI01000008">
    <property type="protein sequence ID" value="ORY83236.1"/>
    <property type="molecule type" value="Genomic_DNA"/>
</dbReference>
<evidence type="ECO:0000313" key="6">
    <source>
        <dbReference type="Proteomes" id="UP000193685"/>
    </source>
</evidence>
<dbReference type="Proteomes" id="UP000193685">
    <property type="component" value="Unassembled WGS sequence"/>
</dbReference>
<accession>A0A1Y2FJ05</accession>
<evidence type="ECO:0000256" key="1">
    <source>
        <dbReference type="ARBA" id="ARBA00006596"/>
    </source>
</evidence>
<keyword evidence="3" id="KW-0411">Iron-sulfur</keyword>
<evidence type="ECO:0000259" key="4">
    <source>
        <dbReference type="Pfam" id="PF02906"/>
    </source>
</evidence>
<dbReference type="Gene3D" id="3.40.950.10">
    <property type="entry name" value="Fe-only Hydrogenase (Larger Subunit), Chain L, domain 3"/>
    <property type="match status" value="1"/>
</dbReference>
<dbReference type="GeneID" id="63783993"/>